<keyword evidence="4" id="KW-1185">Reference proteome</keyword>
<evidence type="ECO:0000259" key="2">
    <source>
        <dbReference type="Pfam" id="PF23055"/>
    </source>
</evidence>
<evidence type="ECO:0000256" key="1">
    <source>
        <dbReference type="SAM" id="MobiDB-lite"/>
    </source>
</evidence>
<dbReference type="STRING" id="104452.A0A0L7LFW5"/>
<proteinExistence type="predicted"/>
<sequence>MPVDGASGTPAACAGRGQLGAQPASSMQPGADLAAISVSARIPEFWAEMPRLWFAQFDAVMEPQKQGDSTKYNLVIAKLNRDALQQVGDLILNPPEDNKFETIKERLLAVYEESAEKQFHNLVSGMDLGTQRPSQLLRKMSGLATNTQIPTEALRRLWISRLPTAVRTILTVTPEAKLDDLAKIADKIIENMNIGEVCAMGNATVPDMTDQLARMTMELKSLREEINEVRGRSRSRGDGWRRERSQSRGNSRGPGSTNWLCRFHYRWRARARTCEQPCNWKQPGASRADNTPTAGTQGVAGASAAPSN</sequence>
<dbReference type="InterPro" id="IPR055469">
    <property type="entry name" value="DUF7041"/>
</dbReference>
<dbReference type="PANTHER" id="PTHR33327">
    <property type="entry name" value="ENDONUCLEASE"/>
    <property type="match status" value="1"/>
</dbReference>
<dbReference type="Pfam" id="PF23055">
    <property type="entry name" value="DUF7041"/>
    <property type="match status" value="1"/>
</dbReference>
<feature type="region of interest" description="Disordered" evidence="1">
    <location>
        <begin position="226"/>
        <end position="255"/>
    </location>
</feature>
<name>A0A0L7LFW5_OPEBR</name>
<organism evidence="3 4">
    <name type="scientific">Operophtera brumata</name>
    <name type="common">Winter moth</name>
    <name type="synonym">Phalaena brumata</name>
    <dbReference type="NCBI Taxonomy" id="104452"/>
    <lineage>
        <taxon>Eukaryota</taxon>
        <taxon>Metazoa</taxon>
        <taxon>Ecdysozoa</taxon>
        <taxon>Arthropoda</taxon>
        <taxon>Hexapoda</taxon>
        <taxon>Insecta</taxon>
        <taxon>Pterygota</taxon>
        <taxon>Neoptera</taxon>
        <taxon>Endopterygota</taxon>
        <taxon>Lepidoptera</taxon>
        <taxon>Glossata</taxon>
        <taxon>Ditrysia</taxon>
        <taxon>Geometroidea</taxon>
        <taxon>Geometridae</taxon>
        <taxon>Larentiinae</taxon>
        <taxon>Operophtera</taxon>
    </lineage>
</organism>
<feature type="compositionally biased region" description="Basic and acidic residues" evidence="1">
    <location>
        <begin position="226"/>
        <end position="246"/>
    </location>
</feature>
<feature type="region of interest" description="Disordered" evidence="1">
    <location>
        <begin position="278"/>
        <end position="308"/>
    </location>
</feature>
<reference evidence="3 4" key="1">
    <citation type="journal article" date="2015" name="Genome Biol. Evol.">
        <title>The genome of winter moth (Operophtera brumata) provides a genomic perspective on sexual dimorphism and phenology.</title>
        <authorList>
            <person name="Derks M.F."/>
            <person name="Smit S."/>
            <person name="Salis L."/>
            <person name="Schijlen E."/>
            <person name="Bossers A."/>
            <person name="Mateman C."/>
            <person name="Pijl A.S."/>
            <person name="de Ridder D."/>
            <person name="Groenen M.A."/>
            <person name="Visser M.E."/>
            <person name="Megens H.J."/>
        </authorList>
    </citation>
    <scope>NUCLEOTIDE SEQUENCE [LARGE SCALE GENOMIC DNA]</scope>
    <source>
        <strain evidence="3">WM2013NL</strain>
        <tissue evidence="3">Head and thorax</tissue>
    </source>
</reference>
<protein>
    <recommendedName>
        <fullName evidence="2">DUF7041 domain-containing protein</fullName>
    </recommendedName>
</protein>
<evidence type="ECO:0000313" key="4">
    <source>
        <dbReference type="Proteomes" id="UP000037510"/>
    </source>
</evidence>
<accession>A0A0L7LFW5</accession>
<dbReference type="EMBL" id="JTDY01001300">
    <property type="protein sequence ID" value="KOB74269.1"/>
    <property type="molecule type" value="Genomic_DNA"/>
</dbReference>
<gene>
    <name evidence="3" type="ORF">OBRU01_09407</name>
</gene>
<dbReference type="Proteomes" id="UP000037510">
    <property type="component" value="Unassembled WGS sequence"/>
</dbReference>
<evidence type="ECO:0000313" key="3">
    <source>
        <dbReference type="EMBL" id="KOB74269.1"/>
    </source>
</evidence>
<feature type="domain" description="DUF7041" evidence="2">
    <location>
        <begin position="42"/>
        <end position="123"/>
    </location>
</feature>
<dbReference type="PANTHER" id="PTHR33327:SF3">
    <property type="entry name" value="RNA-DIRECTED DNA POLYMERASE"/>
    <property type="match status" value="1"/>
</dbReference>
<dbReference type="AlphaFoldDB" id="A0A0L7LFW5"/>
<comment type="caution">
    <text evidence="3">The sequence shown here is derived from an EMBL/GenBank/DDBJ whole genome shotgun (WGS) entry which is preliminary data.</text>
</comment>